<evidence type="ECO:0000259" key="1">
    <source>
        <dbReference type="Pfam" id="PF07883"/>
    </source>
</evidence>
<evidence type="ECO:0000313" key="2">
    <source>
        <dbReference type="EMBL" id="WZP16010.1"/>
    </source>
</evidence>
<dbReference type="Gene3D" id="2.60.120.10">
    <property type="entry name" value="Jelly Rolls"/>
    <property type="match status" value="1"/>
</dbReference>
<dbReference type="Pfam" id="PF07883">
    <property type="entry name" value="Cupin_2"/>
    <property type="match status" value="1"/>
</dbReference>
<dbReference type="EMBL" id="CP151657">
    <property type="protein sequence ID" value="WZP16010.1"/>
    <property type="molecule type" value="Genomic_DNA"/>
</dbReference>
<feature type="domain" description="Cupin type-2" evidence="1">
    <location>
        <begin position="48"/>
        <end position="113"/>
    </location>
</feature>
<dbReference type="PANTHER" id="PTHR36440:SF1">
    <property type="entry name" value="PUTATIVE (AFU_ORTHOLOGUE AFUA_8G07350)-RELATED"/>
    <property type="match status" value="1"/>
</dbReference>
<reference evidence="2 3" key="1">
    <citation type="submission" date="2024-04" db="EMBL/GenBank/DDBJ databases">
        <title>Arthrobacter sp. from Plains bison fecal sample.</title>
        <authorList>
            <person name="Ruzzini A."/>
        </authorList>
    </citation>
    <scope>NUCLEOTIDE SEQUENCE [LARGE SCALE GENOMIC DNA]</scope>
    <source>
        <strain evidence="2 3">EINP1</strain>
    </source>
</reference>
<dbReference type="Proteomes" id="UP001448858">
    <property type="component" value="Chromosome"/>
</dbReference>
<organism evidence="2 3">
    <name type="scientific">Arthrobacter citreus</name>
    <dbReference type="NCBI Taxonomy" id="1670"/>
    <lineage>
        <taxon>Bacteria</taxon>
        <taxon>Bacillati</taxon>
        <taxon>Actinomycetota</taxon>
        <taxon>Actinomycetes</taxon>
        <taxon>Micrococcales</taxon>
        <taxon>Micrococcaceae</taxon>
        <taxon>Arthrobacter</taxon>
    </lineage>
</organism>
<dbReference type="InterPro" id="IPR014710">
    <property type="entry name" value="RmlC-like_jellyroll"/>
</dbReference>
<proteinExistence type="predicted"/>
<dbReference type="InterPro" id="IPR053146">
    <property type="entry name" value="QDO-like"/>
</dbReference>
<gene>
    <name evidence="2" type="ORF">AAE021_18030</name>
</gene>
<dbReference type="RefSeq" id="WP_342023657.1">
    <property type="nucleotide sequence ID" value="NZ_CP151657.1"/>
</dbReference>
<dbReference type="InterPro" id="IPR013096">
    <property type="entry name" value="Cupin_2"/>
</dbReference>
<evidence type="ECO:0000313" key="3">
    <source>
        <dbReference type="Proteomes" id="UP001448858"/>
    </source>
</evidence>
<accession>A0ABZ2ZXX2</accession>
<name>A0ABZ2ZXX2_9MICC</name>
<sequence>MTSTTTDRLHVVRAEERESLWFLGDLIQPLAAGPQTRDGLYIAHYQAAPSSQPPLHEHDDDDEIFFILQGEITFWAEGEEKIVGAAGDFVILPKGVPHTFQASPEEGATWLLILSPSSSFEKVINAVSKPAEYEAPEKGWVIDAETVATLERVAPSAGVTLLGAPGDLPASHRKGNQA</sequence>
<protein>
    <submittedName>
        <fullName evidence="2">Cupin domain-containing protein</fullName>
    </submittedName>
</protein>
<dbReference type="InterPro" id="IPR011051">
    <property type="entry name" value="RmlC_Cupin_sf"/>
</dbReference>
<dbReference type="PANTHER" id="PTHR36440">
    <property type="entry name" value="PUTATIVE (AFU_ORTHOLOGUE AFUA_8G07350)-RELATED"/>
    <property type="match status" value="1"/>
</dbReference>
<keyword evidence="3" id="KW-1185">Reference proteome</keyword>
<dbReference type="SUPFAM" id="SSF51182">
    <property type="entry name" value="RmlC-like cupins"/>
    <property type="match status" value="1"/>
</dbReference>